<dbReference type="PANTHER" id="PTHR31465:SF11">
    <property type="entry name" value="DOMAIN PROTEIN, PUTATIVE (AFU_ORTHOLOGUE AFUA_3G10770)-RELATED"/>
    <property type="match status" value="1"/>
</dbReference>
<dbReference type="PANTHER" id="PTHR31465">
    <property type="entry name" value="PROTEIN RTA1-RELATED"/>
    <property type="match status" value="1"/>
</dbReference>
<dbReference type="GO" id="GO:0000324">
    <property type="term" value="C:fungal-type vacuole"/>
    <property type="evidence" value="ECO:0007669"/>
    <property type="project" value="TreeGrafter"/>
</dbReference>
<evidence type="ECO:0000256" key="1">
    <source>
        <dbReference type="ARBA" id="ARBA00004141"/>
    </source>
</evidence>
<feature type="region of interest" description="Disordered" evidence="5">
    <location>
        <begin position="109"/>
        <end position="131"/>
    </location>
</feature>
<reference evidence="7" key="1">
    <citation type="journal article" date="2023" name="Mol. Phylogenet. Evol.">
        <title>Genome-scale phylogeny and comparative genomics of the fungal order Sordariales.</title>
        <authorList>
            <person name="Hensen N."/>
            <person name="Bonometti L."/>
            <person name="Westerberg I."/>
            <person name="Brannstrom I.O."/>
            <person name="Guillou S."/>
            <person name="Cros-Aarteil S."/>
            <person name="Calhoun S."/>
            <person name="Haridas S."/>
            <person name="Kuo A."/>
            <person name="Mondo S."/>
            <person name="Pangilinan J."/>
            <person name="Riley R."/>
            <person name="LaButti K."/>
            <person name="Andreopoulos B."/>
            <person name="Lipzen A."/>
            <person name="Chen C."/>
            <person name="Yan M."/>
            <person name="Daum C."/>
            <person name="Ng V."/>
            <person name="Clum A."/>
            <person name="Steindorff A."/>
            <person name="Ohm R.A."/>
            <person name="Martin F."/>
            <person name="Silar P."/>
            <person name="Natvig D.O."/>
            <person name="Lalanne C."/>
            <person name="Gautier V."/>
            <person name="Ament-Velasquez S.L."/>
            <person name="Kruys A."/>
            <person name="Hutchinson M.I."/>
            <person name="Powell A.J."/>
            <person name="Barry K."/>
            <person name="Miller A.N."/>
            <person name="Grigoriev I.V."/>
            <person name="Debuchy R."/>
            <person name="Gladieux P."/>
            <person name="Hiltunen Thoren M."/>
            <person name="Johannesson H."/>
        </authorList>
    </citation>
    <scope>NUCLEOTIDE SEQUENCE</scope>
    <source>
        <strain evidence="7">CBS 314.62</strain>
    </source>
</reference>
<evidence type="ECO:0000256" key="6">
    <source>
        <dbReference type="SAM" id="Phobius"/>
    </source>
</evidence>
<feature type="transmembrane region" description="Helical" evidence="6">
    <location>
        <begin position="40"/>
        <end position="59"/>
    </location>
</feature>
<feature type="transmembrane region" description="Helical" evidence="6">
    <location>
        <begin position="79"/>
        <end position="99"/>
    </location>
</feature>
<keyword evidence="3 6" id="KW-1133">Transmembrane helix</keyword>
<dbReference type="InterPro" id="IPR007568">
    <property type="entry name" value="RTA1"/>
</dbReference>
<organism evidence="7 8">
    <name type="scientific">Podospora appendiculata</name>
    <dbReference type="NCBI Taxonomy" id="314037"/>
    <lineage>
        <taxon>Eukaryota</taxon>
        <taxon>Fungi</taxon>
        <taxon>Dikarya</taxon>
        <taxon>Ascomycota</taxon>
        <taxon>Pezizomycotina</taxon>
        <taxon>Sordariomycetes</taxon>
        <taxon>Sordariomycetidae</taxon>
        <taxon>Sordariales</taxon>
        <taxon>Podosporaceae</taxon>
        <taxon>Podospora</taxon>
    </lineage>
</organism>
<dbReference type="Proteomes" id="UP001270362">
    <property type="component" value="Unassembled WGS sequence"/>
</dbReference>
<evidence type="ECO:0000256" key="5">
    <source>
        <dbReference type="SAM" id="MobiDB-lite"/>
    </source>
</evidence>
<name>A0AAE1CAT2_9PEZI</name>
<feature type="transmembrane region" description="Helical" evidence="6">
    <location>
        <begin position="6"/>
        <end position="28"/>
    </location>
</feature>
<keyword evidence="4 6" id="KW-0472">Membrane</keyword>
<evidence type="ECO:0000313" key="7">
    <source>
        <dbReference type="EMBL" id="KAK3685833.1"/>
    </source>
</evidence>
<evidence type="ECO:0000256" key="2">
    <source>
        <dbReference type="ARBA" id="ARBA00022692"/>
    </source>
</evidence>
<comment type="subcellular location">
    <subcellularLocation>
        <location evidence="1">Membrane</location>
        <topology evidence="1">Multi-pass membrane protein</topology>
    </subcellularLocation>
</comment>
<reference evidence="7" key="2">
    <citation type="submission" date="2023-06" db="EMBL/GenBank/DDBJ databases">
        <authorList>
            <consortium name="Lawrence Berkeley National Laboratory"/>
            <person name="Haridas S."/>
            <person name="Hensen N."/>
            <person name="Bonometti L."/>
            <person name="Westerberg I."/>
            <person name="Brannstrom I.O."/>
            <person name="Guillou S."/>
            <person name="Cros-Aarteil S."/>
            <person name="Calhoun S."/>
            <person name="Kuo A."/>
            <person name="Mondo S."/>
            <person name="Pangilinan J."/>
            <person name="Riley R."/>
            <person name="Labutti K."/>
            <person name="Andreopoulos B."/>
            <person name="Lipzen A."/>
            <person name="Chen C."/>
            <person name="Yanf M."/>
            <person name="Daum C."/>
            <person name="Ng V."/>
            <person name="Clum A."/>
            <person name="Steindorff A."/>
            <person name="Ohm R."/>
            <person name="Martin F."/>
            <person name="Silar P."/>
            <person name="Natvig D."/>
            <person name="Lalanne C."/>
            <person name="Gautier V."/>
            <person name="Ament-Velasquez S.L."/>
            <person name="Kruys A."/>
            <person name="Hutchinson M.I."/>
            <person name="Powell A.J."/>
            <person name="Barry K."/>
            <person name="Miller A.N."/>
            <person name="Grigoriev I.V."/>
            <person name="Debuchy R."/>
            <person name="Gladieux P."/>
            <person name="Thoren M.H."/>
            <person name="Johannesson H."/>
        </authorList>
    </citation>
    <scope>NUCLEOTIDE SEQUENCE</scope>
    <source>
        <strain evidence="7">CBS 314.62</strain>
    </source>
</reference>
<gene>
    <name evidence="7" type="ORF">B0T22DRAFT_466634</name>
</gene>
<dbReference type="EMBL" id="JAULSO010000003">
    <property type="protein sequence ID" value="KAK3685833.1"/>
    <property type="molecule type" value="Genomic_DNA"/>
</dbReference>
<proteinExistence type="predicted"/>
<sequence>MVAGIAFQLATMSIFAVLAGDFFLRVVVRNNKSKNVLPREVKLVLLAMAVAFVMIYVRSVYRTVELAQGWDGYLITREGYFIGLDAALMFVAVAVLLVFDPVVLLRDPGPGADVYDSSEPKPTPPTLLEER</sequence>
<evidence type="ECO:0000256" key="3">
    <source>
        <dbReference type="ARBA" id="ARBA00022989"/>
    </source>
</evidence>
<dbReference type="AlphaFoldDB" id="A0AAE1CAT2"/>
<dbReference type="GO" id="GO:0005886">
    <property type="term" value="C:plasma membrane"/>
    <property type="evidence" value="ECO:0007669"/>
    <property type="project" value="TreeGrafter"/>
</dbReference>
<comment type="caution">
    <text evidence="7">The sequence shown here is derived from an EMBL/GenBank/DDBJ whole genome shotgun (WGS) entry which is preliminary data.</text>
</comment>
<protein>
    <submittedName>
        <fullName evidence="7">RTA1 like protein-domain-containing protein</fullName>
    </submittedName>
</protein>
<dbReference type="Pfam" id="PF04479">
    <property type="entry name" value="RTA1"/>
    <property type="match status" value="1"/>
</dbReference>
<keyword evidence="2 6" id="KW-0812">Transmembrane</keyword>
<accession>A0AAE1CAT2</accession>
<keyword evidence="8" id="KW-1185">Reference proteome</keyword>
<evidence type="ECO:0000256" key="4">
    <source>
        <dbReference type="ARBA" id="ARBA00023136"/>
    </source>
</evidence>
<evidence type="ECO:0000313" key="8">
    <source>
        <dbReference type="Proteomes" id="UP001270362"/>
    </source>
</evidence>